<dbReference type="SUPFAM" id="SSF52317">
    <property type="entry name" value="Class I glutamine amidotransferase-like"/>
    <property type="match status" value="1"/>
</dbReference>
<dbReference type="Pfam" id="PF17291">
    <property type="entry name" value="M60-like_N"/>
    <property type="match status" value="1"/>
</dbReference>
<gene>
    <name evidence="3" type="ORF">MATL_G00117630</name>
</gene>
<protein>
    <recommendedName>
        <fullName evidence="2">Peptidase M60 domain-containing protein</fullName>
    </recommendedName>
</protein>
<evidence type="ECO:0000259" key="2">
    <source>
        <dbReference type="PROSITE" id="PS51723"/>
    </source>
</evidence>
<dbReference type="InterPro" id="IPR035423">
    <property type="entry name" value="M60-like_N"/>
</dbReference>
<dbReference type="Gene3D" id="1.10.390.30">
    <property type="entry name" value="Peptidase M60, enhancin-like domain 3"/>
    <property type="match status" value="1"/>
</dbReference>
<proteinExistence type="inferred from homology"/>
<dbReference type="InterPro" id="IPR051244">
    <property type="entry name" value="TCAF"/>
</dbReference>
<dbReference type="InterPro" id="IPR029062">
    <property type="entry name" value="Class_I_gatase-like"/>
</dbReference>
<name>A0A9D3Q1W9_MEGAT</name>
<dbReference type="FunFam" id="3.40.390.80:FF:000001">
    <property type="entry name" value="TRPM8 channel-associated factor 1"/>
    <property type="match status" value="1"/>
</dbReference>
<dbReference type="GO" id="GO:0090314">
    <property type="term" value="P:positive regulation of protein targeting to membrane"/>
    <property type="evidence" value="ECO:0007669"/>
    <property type="project" value="TreeGrafter"/>
</dbReference>
<dbReference type="Gene3D" id="3.40.390.80">
    <property type="entry name" value="Peptidase M60, enhancin-like domain 2"/>
    <property type="match status" value="1"/>
</dbReference>
<feature type="domain" description="Peptidase M60" evidence="2">
    <location>
        <begin position="534"/>
        <end position="835"/>
    </location>
</feature>
<dbReference type="GO" id="GO:0005886">
    <property type="term" value="C:plasma membrane"/>
    <property type="evidence" value="ECO:0007669"/>
    <property type="project" value="TreeGrafter"/>
</dbReference>
<dbReference type="SMART" id="SM01276">
    <property type="entry name" value="M60-like"/>
    <property type="match status" value="1"/>
</dbReference>
<organism evidence="3 4">
    <name type="scientific">Megalops atlanticus</name>
    <name type="common">Tarpon</name>
    <name type="synonym">Clupea gigantea</name>
    <dbReference type="NCBI Taxonomy" id="7932"/>
    <lineage>
        <taxon>Eukaryota</taxon>
        <taxon>Metazoa</taxon>
        <taxon>Chordata</taxon>
        <taxon>Craniata</taxon>
        <taxon>Vertebrata</taxon>
        <taxon>Euteleostomi</taxon>
        <taxon>Actinopterygii</taxon>
        <taxon>Neopterygii</taxon>
        <taxon>Teleostei</taxon>
        <taxon>Elopiformes</taxon>
        <taxon>Megalopidae</taxon>
        <taxon>Megalops</taxon>
    </lineage>
</organism>
<comment type="caution">
    <text evidence="3">The sequence shown here is derived from an EMBL/GenBank/DDBJ whole genome shotgun (WGS) entry which is preliminary data.</text>
</comment>
<dbReference type="Pfam" id="PF13402">
    <property type="entry name" value="Peptidase_M60"/>
    <property type="match status" value="1"/>
</dbReference>
<dbReference type="FunFam" id="1.10.390.30:FF:000001">
    <property type="entry name" value="TRPM8 channel-associated factor 1"/>
    <property type="match status" value="1"/>
</dbReference>
<reference evidence="3" key="1">
    <citation type="submission" date="2021-01" db="EMBL/GenBank/DDBJ databases">
        <authorList>
            <person name="Zahm M."/>
            <person name="Roques C."/>
            <person name="Cabau C."/>
            <person name="Klopp C."/>
            <person name="Donnadieu C."/>
            <person name="Jouanno E."/>
            <person name="Lampietro C."/>
            <person name="Louis A."/>
            <person name="Herpin A."/>
            <person name="Echchiki A."/>
            <person name="Berthelot C."/>
            <person name="Parey E."/>
            <person name="Roest-Crollius H."/>
            <person name="Braasch I."/>
            <person name="Postlethwait J."/>
            <person name="Bobe J."/>
            <person name="Montfort J."/>
            <person name="Bouchez O."/>
            <person name="Begum T."/>
            <person name="Mejri S."/>
            <person name="Adams A."/>
            <person name="Chen W.-J."/>
            <person name="Guiguen Y."/>
        </authorList>
    </citation>
    <scope>NUCLEOTIDE SEQUENCE</scope>
    <source>
        <strain evidence="3">YG-15Mar2019-1</strain>
        <tissue evidence="3">Brain</tissue>
    </source>
</reference>
<evidence type="ECO:0000313" key="4">
    <source>
        <dbReference type="Proteomes" id="UP001046870"/>
    </source>
</evidence>
<dbReference type="InterPro" id="IPR042279">
    <property type="entry name" value="Pep_M60_3"/>
</dbReference>
<dbReference type="PANTHER" id="PTHR15730:SF5">
    <property type="entry name" value="SI:CH211-210B2.2-RELATED"/>
    <property type="match status" value="1"/>
</dbReference>
<dbReference type="OrthoDB" id="10260387at2759"/>
<dbReference type="InterPro" id="IPR031161">
    <property type="entry name" value="Peptidase_M60_dom"/>
</dbReference>
<dbReference type="PANTHER" id="PTHR15730">
    <property type="entry name" value="EXPERIMENTAL AUTOIMMUNE PROSTATITIS ANTIGEN 2-RELATED"/>
    <property type="match status" value="1"/>
</dbReference>
<accession>A0A9D3Q1W9</accession>
<keyword evidence="4" id="KW-1185">Reference proteome</keyword>
<dbReference type="EMBL" id="JAFDVH010000009">
    <property type="protein sequence ID" value="KAG7470796.1"/>
    <property type="molecule type" value="Genomic_DNA"/>
</dbReference>
<dbReference type="PROSITE" id="PS51723">
    <property type="entry name" value="PEPTIDASE_M60"/>
    <property type="match status" value="1"/>
</dbReference>
<evidence type="ECO:0000256" key="1">
    <source>
        <dbReference type="ARBA" id="ARBA00009770"/>
    </source>
</evidence>
<dbReference type="AlphaFoldDB" id="A0A9D3Q1W9"/>
<dbReference type="Proteomes" id="UP001046870">
    <property type="component" value="Chromosome 9"/>
</dbReference>
<sequence length="911" mass="100735">MAYKDAYSALMKGVEELDCRGPAVPSDLVLIGDHAFPLAMNPRGKVLMAASRYGQGRVVVLGHEGFLTTFPAVVENALTWLKPSADAQVGIHSACGAVAHNLCYTNIRAEVGGFHSGLGVYVTDAYSVGPTAKELVAFLKKGGGLLVAGQAWNWAMDHPKENTLLGFPGNKVCSVAGIYFSKHPGELGVFPVPRQIPSSWLAVSKDEDFKDDLEFLLEGVSAFDIQGDAVPSEVLVHGPLAFPIATTNDGRAFIAGSYYGQGRVIVTTHESYLGLQALAPFLINAVRWLDEGRNGRVGILPQLNGAHALLSQSGLTCEKTGFKQGLSVYVCTSYSDAHAADIQEFVAEGGGLLIGGHAWYWSYSHKCHAAVADYPGNHILNKMGFSILEDTLNAGLYQARQSCSEAYHFRKMLQNFVGHVTCGQKLAEHEQACLKRLGADCAKYLRMRAHDCPSYNSILSVLTDMVKKAGVPQVCARCPVKDSKDHLLLHVGTEVYKASPNPDDLLSYIIKDRPTLPTVPNARVRINGNTEGSKDWKSTGLYLSPGMKTHMRVPSQIVGKGWEVQIGCQTDYIGNAAELKRAPVVHKRFPVESEMIQVSNLWGGLIYLVAPPSCHVGELEITVEEAVRAPYYKSGETSVADWVGGVRDAPAPWAEMEFENIIMTVPSEVVRHIDQPDEVAEVWDSIMRSVAELAAIPAKFPRKERFVADVQISAGFMHAGYPVMMHSTSAPDLMIPKLVAYNGGNIWGAIHELGHNQQRSAWEFPPHTTECTCNLWSVYMHETVLGVERAQAHWELKPSERQKRIMQFLQGGRKLDSWEVWMALETYMQLQEEFGWEPFKKVFAAYHHMKNVPNDKNGKMNLYAETFSRTVNRNLVPFFKSWGWPIEPELEKKLADLPEWNDHPMAKYKDL</sequence>
<comment type="similarity">
    <text evidence="1">Belongs to the TCAF family.</text>
</comment>
<dbReference type="GO" id="GO:0044325">
    <property type="term" value="F:transmembrane transporter binding"/>
    <property type="evidence" value="ECO:0007669"/>
    <property type="project" value="TreeGrafter"/>
</dbReference>
<evidence type="ECO:0000313" key="3">
    <source>
        <dbReference type="EMBL" id="KAG7470796.1"/>
    </source>
</evidence>